<dbReference type="Proteomes" id="UP000580250">
    <property type="component" value="Unassembled WGS sequence"/>
</dbReference>
<accession>A0A6V7X608</accession>
<dbReference type="AlphaFoldDB" id="A0A6V7X608"/>
<name>A0A6V7X608_MELEN</name>
<evidence type="ECO:0000313" key="1">
    <source>
        <dbReference type="EMBL" id="CAD2194407.1"/>
    </source>
</evidence>
<comment type="caution">
    <text evidence="1">The sequence shown here is derived from an EMBL/GenBank/DDBJ whole genome shotgun (WGS) entry which is preliminary data.</text>
</comment>
<protein>
    <submittedName>
        <fullName evidence="1">Uncharacterized protein</fullName>
    </submittedName>
</protein>
<gene>
    <name evidence="1" type="ORF">MENT_LOCUS47424</name>
</gene>
<proteinExistence type="predicted"/>
<organism evidence="1 2">
    <name type="scientific">Meloidogyne enterolobii</name>
    <name type="common">Root-knot nematode worm</name>
    <name type="synonym">Meloidogyne mayaguensis</name>
    <dbReference type="NCBI Taxonomy" id="390850"/>
    <lineage>
        <taxon>Eukaryota</taxon>
        <taxon>Metazoa</taxon>
        <taxon>Ecdysozoa</taxon>
        <taxon>Nematoda</taxon>
        <taxon>Chromadorea</taxon>
        <taxon>Rhabditida</taxon>
        <taxon>Tylenchina</taxon>
        <taxon>Tylenchomorpha</taxon>
        <taxon>Tylenchoidea</taxon>
        <taxon>Meloidogynidae</taxon>
        <taxon>Meloidogyninae</taxon>
        <taxon>Meloidogyne</taxon>
    </lineage>
</organism>
<dbReference type="EMBL" id="CAJEWN010001110">
    <property type="protein sequence ID" value="CAD2194407.1"/>
    <property type="molecule type" value="Genomic_DNA"/>
</dbReference>
<sequence length="290" mass="34805">MNFTEKAFPNEENKGIKSANNKIIENWEGKECEDENEIEDKFFKQRKDFQNFNLHYLQTFPEKMKDITSVPGTKSKLEYLFPNILLDPLIEDENLFSRDDLLVANYLGYISTKNSLIENISYKSAINLIVWARWMENELKIKSRESIIIYRLFEIWKERKINLKAKYDKIMDFELKRIEKIRKEENYLVEMEFGLKKLMEDEMESEENFFDIGNLIKQKWIKIEENGGGGKFSEEEKIKFDEWIKGQNWEIIKIIIRNNEIFKKQINIGGKEFSIEMNFLSILLTSKNYF</sequence>
<evidence type="ECO:0000313" key="2">
    <source>
        <dbReference type="Proteomes" id="UP000580250"/>
    </source>
</evidence>
<reference evidence="1 2" key="1">
    <citation type="submission" date="2020-08" db="EMBL/GenBank/DDBJ databases">
        <authorList>
            <person name="Koutsovoulos G."/>
            <person name="Danchin GJ E."/>
        </authorList>
    </citation>
    <scope>NUCLEOTIDE SEQUENCE [LARGE SCALE GENOMIC DNA]</scope>
</reference>